<accession>A0A8K0VZ71</accession>
<evidence type="ECO:0000313" key="3">
    <source>
        <dbReference type="Proteomes" id="UP000813461"/>
    </source>
</evidence>
<keyword evidence="3" id="KW-1185">Reference proteome</keyword>
<dbReference type="Proteomes" id="UP000813461">
    <property type="component" value="Unassembled WGS sequence"/>
</dbReference>
<comment type="caution">
    <text evidence="2">The sequence shown here is derived from an EMBL/GenBank/DDBJ whole genome shotgun (WGS) entry which is preliminary data.</text>
</comment>
<gene>
    <name evidence="2" type="ORF">FB567DRAFT_591777</name>
</gene>
<feature type="compositionally biased region" description="Polar residues" evidence="1">
    <location>
        <begin position="23"/>
        <end position="35"/>
    </location>
</feature>
<organism evidence="2 3">
    <name type="scientific">Paraphoma chrysanthemicola</name>
    <dbReference type="NCBI Taxonomy" id="798071"/>
    <lineage>
        <taxon>Eukaryota</taxon>
        <taxon>Fungi</taxon>
        <taxon>Dikarya</taxon>
        <taxon>Ascomycota</taxon>
        <taxon>Pezizomycotina</taxon>
        <taxon>Dothideomycetes</taxon>
        <taxon>Pleosporomycetidae</taxon>
        <taxon>Pleosporales</taxon>
        <taxon>Pleosporineae</taxon>
        <taxon>Phaeosphaeriaceae</taxon>
        <taxon>Paraphoma</taxon>
    </lineage>
</organism>
<dbReference type="OrthoDB" id="3772540at2759"/>
<feature type="region of interest" description="Disordered" evidence="1">
    <location>
        <begin position="1"/>
        <end position="103"/>
    </location>
</feature>
<feature type="compositionally biased region" description="Polar residues" evidence="1">
    <location>
        <begin position="86"/>
        <end position="99"/>
    </location>
</feature>
<evidence type="ECO:0000256" key="1">
    <source>
        <dbReference type="SAM" id="MobiDB-lite"/>
    </source>
</evidence>
<dbReference type="AlphaFoldDB" id="A0A8K0VZ71"/>
<name>A0A8K0VZ71_9PLEO</name>
<feature type="compositionally biased region" description="Basic and acidic residues" evidence="1">
    <location>
        <begin position="56"/>
        <end position="69"/>
    </location>
</feature>
<protein>
    <submittedName>
        <fullName evidence="2">Uncharacterized protein</fullName>
    </submittedName>
</protein>
<proteinExistence type="predicted"/>
<reference evidence="2" key="1">
    <citation type="journal article" date="2021" name="Nat. Commun.">
        <title>Genetic determinants of endophytism in the Arabidopsis root mycobiome.</title>
        <authorList>
            <person name="Mesny F."/>
            <person name="Miyauchi S."/>
            <person name="Thiergart T."/>
            <person name="Pickel B."/>
            <person name="Atanasova L."/>
            <person name="Karlsson M."/>
            <person name="Huettel B."/>
            <person name="Barry K.W."/>
            <person name="Haridas S."/>
            <person name="Chen C."/>
            <person name="Bauer D."/>
            <person name="Andreopoulos W."/>
            <person name="Pangilinan J."/>
            <person name="LaButti K."/>
            <person name="Riley R."/>
            <person name="Lipzen A."/>
            <person name="Clum A."/>
            <person name="Drula E."/>
            <person name="Henrissat B."/>
            <person name="Kohler A."/>
            <person name="Grigoriev I.V."/>
            <person name="Martin F.M."/>
            <person name="Hacquard S."/>
        </authorList>
    </citation>
    <scope>NUCLEOTIDE SEQUENCE</scope>
    <source>
        <strain evidence="2">MPI-SDFR-AT-0120</strain>
    </source>
</reference>
<evidence type="ECO:0000313" key="2">
    <source>
        <dbReference type="EMBL" id="KAH7088374.1"/>
    </source>
</evidence>
<sequence>MAKRKASFSVLPDEHVDSGFFSDATQPTASKQFHQPYTLPSAPPAPKKRLVQMSNKTDHHEAPKEKVSDKIPSAPRAPLTPLYESSRINVNNDPGNSPLTRHGRRAGHDIIVHIMKMAHVQSAFLREYNSLRHLSDNSVPRRQDLGMLLKKYPVLLKEPLISTLLKDLAQLDKNCDVVKEANVEMWDELASMKEDNDTMEARIDELLVETGELAPYSPGSEEFVSP</sequence>
<dbReference type="EMBL" id="JAGMVJ010000008">
    <property type="protein sequence ID" value="KAH7088374.1"/>
    <property type="molecule type" value="Genomic_DNA"/>
</dbReference>